<protein>
    <submittedName>
        <fullName evidence="13">NADH-quinone oxidoreductase subunit I</fullName>
        <ecNumber evidence="13">1.6.5.3</ecNumber>
    </submittedName>
</protein>
<comment type="caution">
    <text evidence="13">The sequence shown here is derived from an EMBL/GenBank/DDBJ whole genome shotgun (WGS) entry which is preliminary data.</text>
</comment>
<keyword evidence="7" id="KW-0408">Iron</keyword>
<dbReference type="InterPro" id="IPR017896">
    <property type="entry name" value="4Fe4S_Fe-S-bd"/>
</dbReference>
<evidence type="ECO:0000256" key="7">
    <source>
        <dbReference type="ARBA" id="ARBA00023004"/>
    </source>
</evidence>
<keyword evidence="4" id="KW-0479">Metal-binding</keyword>
<keyword evidence="11" id="KW-0472">Membrane</keyword>
<dbReference type="InterPro" id="IPR010226">
    <property type="entry name" value="NADH_quinone_OxRdtase_chainI"/>
</dbReference>
<dbReference type="PROSITE" id="PS00198">
    <property type="entry name" value="4FE4S_FER_1"/>
    <property type="match status" value="2"/>
</dbReference>
<feature type="domain" description="4Fe-4S ferredoxin-type" evidence="12">
    <location>
        <begin position="118"/>
        <end position="147"/>
    </location>
</feature>
<evidence type="ECO:0000256" key="11">
    <source>
        <dbReference type="ARBA" id="ARBA00023136"/>
    </source>
</evidence>
<dbReference type="GO" id="GO:0046872">
    <property type="term" value="F:metal ion binding"/>
    <property type="evidence" value="ECO:0007669"/>
    <property type="project" value="UniProtKB-KW"/>
</dbReference>
<proteinExistence type="predicted"/>
<reference evidence="14" key="2">
    <citation type="submission" date="2015-08" db="EMBL/GenBank/DDBJ databases">
        <title>Draft Genome Sequence of a Heterotrophic Facultative Anaerobic Bacterium Ardenticatena maritima Strain 110S.</title>
        <authorList>
            <person name="Kawaichi S."/>
            <person name="Yoshida T."/>
            <person name="Sako Y."/>
            <person name="Nakamura R."/>
        </authorList>
    </citation>
    <scope>NUCLEOTIDE SEQUENCE [LARGE SCALE GENOMIC DNA]</scope>
    <source>
        <strain evidence="14">110S</strain>
    </source>
</reference>
<evidence type="ECO:0000256" key="10">
    <source>
        <dbReference type="ARBA" id="ARBA00023075"/>
    </source>
</evidence>
<dbReference type="GO" id="GO:0016651">
    <property type="term" value="F:oxidoreductase activity, acting on NAD(P)H"/>
    <property type="evidence" value="ECO:0007669"/>
    <property type="project" value="InterPro"/>
</dbReference>
<name>A0A0N0RFI3_9CHLR</name>
<keyword evidence="13" id="KW-0560">Oxidoreductase</keyword>
<keyword evidence="8" id="KW-0411">Iron-sulfur</keyword>
<dbReference type="GO" id="GO:0016020">
    <property type="term" value="C:membrane"/>
    <property type="evidence" value="ECO:0007669"/>
    <property type="project" value="InterPro"/>
</dbReference>
<dbReference type="PANTHER" id="PTHR10849:SF24">
    <property type="entry name" value="NADH-QUINONE OXIDOREDUCTASE SUBUNIT I 2"/>
    <property type="match status" value="1"/>
</dbReference>
<evidence type="ECO:0000256" key="8">
    <source>
        <dbReference type="ARBA" id="ARBA00023014"/>
    </source>
</evidence>
<dbReference type="Gene3D" id="3.30.70.3270">
    <property type="match status" value="1"/>
</dbReference>
<sequence>MFGFDFGFNFLKGMAITAKHFFATYVQDIKTMGKWDPPSANLETGIPAEITGYITTQYPEQRLPVPERFRYNPMLIYEQETGDIRCTSCGICAKVCPPQCIWIVQAKDTAGKTIPQCQEFYIDTSICMQCGFCAEYCPFDAIKMNHDYEISSYERHESWVLDMQELLVSTRYYAATHPTAWEREEAERAAKEAEKSSVER</sequence>
<evidence type="ECO:0000256" key="2">
    <source>
        <dbReference type="ARBA" id="ARBA00022485"/>
    </source>
</evidence>
<dbReference type="AlphaFoldDB" id="A0A0N0RFI3"/>
<keyword evidence="14" id="KW-1185">Reference proteome</keyword>
<keyword evidence="5" id="KW-0677">Repeat</keyword>
<keyword evidence="10" id="KW-0830">Ubiquinone</keyword>
<dbReference type="EMBL" id="BBZA01000037">
    <property type="protein sequence ID" value="GAP62227.1"/>
    <property type="molecule type" value="Genomic_DNA"/>
</dbReference>
<keyword evidence="3" id="KW-0874">Quinone</keyword>
<dbReference type="PROSITE" id="PS51379">
    <property type="entry name" value="4FE4S_FER_2"/>
    <property type="match status" value="2"/>
</dbReference>
<dbReference type="InterPro" id="IPR017900">
    <property type="entry name" value="4Fe4S_Fe_S_CS"/>
</dbReference>
<feature type="domain" description="4Fe-4S ferredoxin-type" evidence="12">
    <location>
        <begin position="75"/>
        <end position="106"/>
    </location>
</feature>
<dbReference type="Proteomes" id="UP000037784">
    <property type="component" value="Unassembled WGS sequence"/>
</dbReference>
<organism evidence="13 14">
    <name type="scientific">Ardenticatena maritima</name>
    <dbReference type="NCBI Taxonomy" id="872965"/>
    <lineage>
        <taxon>Bacteria</taxon>
        <taxon>Bacillati</taxon>
        <taxon>Chloroflexota</taxon>
        <taxon>Ardenticatenia</taxon>
        <taxon>Ardenticatenales</taxon>
        <taxon>Ardenticatenaceae</taxon>
        <taxon>Ardenticatena</taxon>
    </lineage>
</organism>
<evidence type="ECO:0000256" key="1">
    <source>
        <dbReference type="ARBA" id="ARBA00022475"/>
    </source>
</evidence>
<evidence type="ECO:0000259" key="12">
    <source>
        <dbReference type="PROSITE" id="PS51379"/>
    </source>
</evidence>
<evidence type="ECO:0000313" key="13">
    <source>
        <dbReference type="EMBL" id="GAP62227.1"/>
    </source>
</evidence>
<evidence type="ECO:0000256" key="6">
    <source>
        <dbReference type="ARBA" id="ARBA00022967"/>
    </source>
</evidence>
<dbReference type="RefSeq" id="WP_054492140.1">
    <property type="nucleotide sequence ID" value="NZ_BBZA01000037.1"/>
</dbReference>
<dbReference type="PANTHER" id="PTHR10849">
    <property type="entry name" value="NADH DEHYDROGENASE UBIQUINONE IRON-SULFUR PROTEIN 8, MITOCHONDRIAL"/>
    <property type="match status" value="1"/>
</dbReference>
<keyword evidence="6" id="KW-1278">Translocase</keyword>
<evidence type="ECO:0000256" key="9">
    <source>
        <dbReference type="ARBA" id="ARBA00023027"/>
    </source>
</evidence>
<evidence type="ECO:0000256" key="5">
    <source>
        <dbReference type="ARBA" id="ARBA00022737"/>
    </source>
</evidence>
<gene>
    <name evidence="13" type="primary">nuoI</name>
    <name evidence="13" type="ORF">ARMA_0650</name>
</gene>
<evidence type="ECO:0000313" key="14">
    <source>
        <dbReference type="Proteomes" id="UP000037784"/>
    </source>
</evidence>
<evidence type="ECO:0000256" key="4">
    <source>
        <dbReference type="ARBA" id="ARBA00022723"/>
    </source>
</evidence>
<dbReference type="InParanoid" id="A0A0N0RFI3"/>
<keyword evidence="9" id="KW-0520">NAD</keyword>
<keyword evidence="2" id="KW-0004">4Fe-4S</keyword>
<dbReference type="SUPFAM" id="SSF54862">
    <property type="entry name" value="4Fe-4S ferredoxins"/>
    <property type="match status" value="1"/>
</dbReference>
<dbReference type="Pfam" id="PF12838">
    <property type="entry name" value="Fer4_7"/>
    <property type="match status" value="1"/>
</dbReference>
<accession>A0A0N0RFI3</accession>
<dbReference type="GO" id="GO:0048038">
    <property type="term" value="F:quinone binding"/>
    <property type="evidence" value="ECO:0007669"/>
    <property type="project" value="UniProtKB-KW"/>
</dbReference>
<dbReference type="EC" id="1.6.5.3" evidence="13"/>
<keyword evidence="1" id="KW-1003">Cell membrane</keyword>
<evidence type="ECO:0000256" key="3">
    <source>
        <dbReference type="ARBA" id="ARBA00022719"/>
    </source>
</evidence>
<dbReference type="GO" id="GO:0051539">
    <property type="term" value="F:4 iron, 4 sulfur cluster binding"/>
    <property type="evidence" value="ECO:0007669"/>
    <property type="project" value="UniProtKB-KW"/>
</dbReference>
<dbReference type="OrthoDB" id="9803192at2"/>
<reference evidence="13 14" key="1">
    <citation type="journal article" date="2015" name="Genome Announc.">
        <title>Draft Genome Sequence of a Heterotrophic Facultative Anaerobic Thermophilic Bacterium, Ardenticatena maritima Strain 110ST.</title>
        <authorList>
            <person name="Kawaichi S."/>
            <person name="Yoshida T."/>
            <person name="Sako Y."/>
            <person name="Nakamura R."/>
        </authorList>
    </citation>
    <scope>NUCLEOTIDE SEQUENCE [LARGE SCALE GENOMIC DNA]</scope>
    <source>
        <strain evidence="13 14">110S</strain>
    </source>
</reference>